<keyword evidence="2" id="KW-1185">Reference proteome</keyword>
<evidence type="ECO:0000313" key="1">
    <source>
        <dbReference type="EMBL" id="KAL0573191.1"/>
    </source>
</evidence>
<comment type="caution">
    <text evidence="1">The sequence shown here is derived from an EMBL/GenBank/DDBJ whole genome shotgun (WGS) entry which is preliminary data.</text>
</comment>
<evidence type="ECO:0000313" key="2">
    <source>
        <dbReference type="Proteomes" id="UP001465976"/>
    </source>
</evidence>
<organism evidence="1 2">
    <name type="scientific">Marasmius crinis-equi</name>
    <dbReference type="NCBI Taxonomy" id="585013"/>
    <lineage>
        <taxon>Eukaryota</taxon>
        <taxon>Fungi</taxon>
        <taxon>Dikarya</taxon>
        <taxon>Basidiomycota</taxon>
        <taxon>Agaricomycotina</taxon>
        <taxon>Agaricomycetes</taxon>
        <taxon>Agaricomycetidae</taxon>
        <taxon>Agaricales</taxon>
        <taxon>Marasmiineae</taxon>
        <taxon>Marasmiaceae</taxon>
        <taxon>Marasmius</taxon>
    </lineage>
</organism>
<sequence>MKQPKAFSLANGLEKVYLCCCTRVVLAERAWKNIWLGLRKANKAETPALDERWVLASDASSRATHTPAGRTKKFEEIKGTKGQLGEAEDLRNDCITMEEDIDILKSFVLDVAIMLLLPNDTFRLLAAATRTPSQADFEVIVILGYPA</sequence>
<protein>
    <submittedName>
        <fullName evidence="1">Uncharacterized protein</fullName>
    </submittedName>
</protein>
<proteinExistence type="predicted"/>
<dbReference type="EMBL" id="JBAHYK010000531">
    <property type="protein sequence ID" value="KAL0573191.1"/>
    <property type="molecule type" value="Genomic_DNA"/>
</dbReference>
<gene>
    <name evidence="1" type="ORF">V5O48_008763</name>
</gene>
<reference evidence="1 2" key="1">
    <citation type="submission" date="2024-02" db="EMBL/GenBank/DDBJ databases">
        <title>A draft genome for the cacao thread blight pathogen Marasmius crinis-equi.</title>
        <authorList>
            <person name="Cohen S.P."/>
            <person name="Baruah I.K."/>
            <person name="Amoako-Attah I."/>
            <person name="Bukari Y."/>
            <person name="Meinhardt L.W."/>
            <person name="Bailey B.A."/>
        </authorList>
    </citation>
    <scope>NUCLEOTIDE SEQUENCE [LARGE SCALE GENOMIC DNA]</scope>
    <source>
        <strain evidence="1 2">GH-76</strain>
    </source>
</reference>
<name>A0ABR3FD01_9AGAR</name>
<dbReference type="Proteomes" id="UP001465976">
    <property type="component" value="Unassembled WGS sequence"/>
</dbReference>
<accession>A0ABR3FD01</accession>